<sequence length="209" mass="23061">MAVESGEYNKVRHVGKGETVSPLPALSSGLANIRTSNGLISKIPTLLPPFGVFPWFSHSLGSDPVVLLCHVRHHQRHSKLHLVLAALPYGIGSEYPALWCSKVPLWAVPEVLVDHEVVGGIWAFATASGTQNGFDGVYEFVGIANGNWQEVCGRVDCSDEESDIDLGFESHFESRRSIGFKFEQVELRDCAKVAKREFLKTSSRRERDA</sequence>
<name>A0ABR1KUF8_9PEZI</name>
<accession>A0ABR1KUF8</accession>
<protein>
    <submittedName>
        <fullName evidence="1">Uncharacterized protein</fullName>
    </submittedName>
</protein>
<comment type="caution">
    <text evidence="1">The sequence shown here is derived from an EMBL/GenBank/DDBJ whole genome shotgun (WGS) entry which is preliminary data.</text>
</comment>
<dbReference type="EMBL" id="JBBPHU010000002">
    <property type="protein sequence ID" value="KAK7521817.1"/>
    <property type="molecule type" value="Genomic_DNA"/>
</dbReference>
<keyword evidence="2" id="KW-1185">Reference proteome</keyword>
<evidence type="ECO:0000313" key="1">
    <source>
        <dbReference type="EMBL" id="KAK7521817.1"/>
    </source>
</evidence>
<organism evidence="1 2">
    <name type="scientific">Phyllosticta citriasiana</name>
    <dbReference type="NCBI Taxonomy" id="595635"/>
    <lineage>
        <taxon>Eukaryota</taxon>
        <taxon>Fungi</taxon>
        <taxon>Dikarya</taxon>
        <taxon>Ascomycota</taxon>
        <taxon>Pezizomycotina</taxon>
        <taxon>Dothideomycetes</taxon>
        <taxon>Dothideomycetes incertae sedis</taxon>
        <taxon>Botryosphaeriales</taxon>
        <taxon>Phyllostictaceae</taxon>
        <taxon>Phyllosticta</taxon>
    </lineage>
</organism>
<proteinExistence type="predicted"/>
<reference evidence="1 2" key="1">
    <citation type="submission" date="2024-04" db="EMBL/GenBank/DDBJ databases">
        <title>Phyllosticta paracitricarpa is synonymous to the EU quarantine fungus P. citricarpa based on phylogenomic analyses.</title>
        <authorList>
            <consortium name="Lawrence Berkeley National Laboratory"/>
            <person name="Van Ingen-Buijs V.A."/>
            <person name="Van Westerhoven A.C."/>
            <person name="Haridas S."/>
            <person name="Skiadas P."/>
            <person name="Martin F."/>
            <person name="Groenewald J.Z."/>
            <person name="Crous P.W."/>
            <person name="Seidl M.F."/>
        </authorList>
    </citation>
    <scope>NUCLEOTIDE SEQUENCE [LARGE SCALE GENOMIC DNA]</scope>
    <source>
        <strain evidence="1 2">CBS 123371</strain>
    </source>
</reference>
<gene>
    <name evidence="1" type="ORF">IWZ03DRAFT_102119</name>
</gene>
<evidence type="ECO:0000313" key="2">
    <source>
        <dbReference type="Proteomes" id="UP001363622"/>
    </source>
</evidence>
<dbReference type="Proteomes" id="UP001363622">
    <property type="component" value="Unassembled WGS sequence"/>
</dbReference>